<accession>A0A2I2GMC3</accession>
<dbReference type="Gene3D" id="3.40.50.150">
    <property type="entry name" value="Vaccinia Virus protein VP39"/>
    <property type="match status" value="1"/>
</dbReference>
<keyword evidence="2" id="KW-1185">Reference proteome</keyword>
<dbReference type="RefSeq" id="XP_024709329.1">
    <property type="nucleotide sequence ID" value="XM_024855339.1"/>
</dbReference>
<keyword evidence="1" id="KW-0489">Methyltransferase</keyword>
<dbReference type="STRING" id="1392250.A0A2I2GMC3"/>
<dbReference type="GO" id="GO:0008168">
    <property type="term" value="F:methyltransferase activity"/>
    <property type="evidence" value="ECO:0007669"/>
    <property type="project" value="UniProtKB-KW"/>
</dbReference>
<dbReference type="PANTHER" id="PTHR43591">
    <property type="entry name" value="METHYLTRANSFERASE"/>
    <property type="match status" value="1"/>
</dbReference>
<sequence>MSTPPPEDGYTLRRNYMSSMRLNAQHYLWKDAVGSNLHPAISVPNEGKDLRIADIGTGTGVWMTDVNREYPAAQIDGFDVSFDQCPQPQWLPKNTSLRYLDLYQSLPEDLHGAYDIIHLRLFLVVIRDNDPVPVLRNLVKMLKPGGWVQWADHNLESWTVETVSPDVPSPAMEKMRDMMVNTGLGRWVPRLHEIFSQQGLIDVRKDLYQISPHSRLYWTQLQFNSNEEYSYLGMDNSTSDAAGPQYRNLIAQAGEEGRNGAAFNFTLEVTIGRKPD</sequence>
<reference evidence="1 2" key="1">
    <citation type="submission" date="2016-12" db="EMBL/GenBank/DDBJ databases">
        <title>The genomes of Aspergillus section Nigri reveals drivers in fungal speciation.</title>
        <authorList>
            <consortium name="DOE Joint Genome Institute"/>
            <person name="Vesth T.C."/>
            <person name="Nybo J."/>
            <person name="Theobald S."/>
            <person name="Brandl J."/>
            <person name="Frisvad J.C."/>
            <person name="Nielsen K.F."/>
            <person name="Lyhne E.K."/>
            <person name="Kogle M.E."/>
            <person name="Kuo A."/>
            <person name="Riley R."/>
            <person name="Clum A."/>
            <person name="Nolan M."/>
            <person name="Lipzen A."/>
            <person name="Salamov A."/>
            <person name="Henrissat B."/>
            <person name="Wiebenga A."/>
            <person name="De Vries R.P."/>
            <person name="Grigoriev I.V."/>
            <person name="Mortensen U.H."/>
            <person name="Andersen M.R."/>
            <person name="Baker S.E."/>
        </authorList>
    </citation>
    <scope>NUCLEOTIDE SEQUENCE [LARGE SCALE GENOMIC DNA]</scope>
    <source>
        <strain evidence="1 2">IBT 23096</strain>
    </source>
</reference>
<evidence type="ECO:0000313" key="2">
    <source>
        <dbReference type="Proteomes" id="UP000234275"/>
    </source>
</evidence>
<dbReference type="Pfam" id="PF13489">
    <property type="entry name" value="Methyltransf_23"/>
    <property type="match status" value="1"/>
</dbReference>
<keyword evidence="1" id="KW-0808">Transferase</keyword>
<dbReference type="SUPFAM" id="SSF53335">
    <property type="entry name" value="S-adenosyl-L-methionine-dependent methyltransferases"/>
    <property type="match status" value="1"/>
</dbReference>
<dbReference type="VEuPathDB" id="FungiDB:P170DRAFT_7018"/>
<comment type="caution">
    <text evidence="1">The sequence shown here is derived from an EMBL/GenBank/DDBJ whole genome shotgun (WGS) entry which is preliminary data.</text>
</comment>
<dbReference type="PANTHER" id="PTHR43591:SF96">
    <property type="entry name" value="PUTATIVE-RELATED"/>
    <property type="match status" value="1"/>
</dbReference>
<dbReference type="EMBL" id="MSFO01000001">
    <property type="protein sequence ID" value="PLB54027.1"/>
    <property type="molecule type" value="Genomic_DNA"/>
</dbReference>
<dbReference type="OrthoDB" id="417697at2759"/>
<dbReference type="AlphaFoldDB" id="A0A2I2GMC3"/>
<dbReference type="InterPro" id="IPR029063">
    <property type="entry name" value="SAM-dependent_MTases_sf"/>
</dbReference>
<dbReference type="GeneID" id="36563045"/>
<evidence type="ECO:0000313" key="1">
    <source>
        <dbReference type="EMBL" id="PLB54027.1"/>
    </source>
</evidence>
<dbReference type="CDD" id="cd02440">
    <property type="entry name" value="AdoMet_MTases"/>
    <property type="match status" value="1"/>
</dbReference>
<name>A0A2I2GMC3_9EURO</name>
<protein>
    <submittedName>
        <fullName evidence="1">S-adenosyl-L-methionine-dependent methyltransferase</fullName>
    </submittedName>
</protein>
<organism evidence="1 2">
    <name type="scientific">Aspergillus steynii IBT 23096</name>
    <dbReference type="NCBI Taxonomy" id="1392250"/>
    <lineage>
        <taxon>Eukaryota</taxon>
        <taxon>Fungi</taxon>
        <taxon>Dikarya</taxon>
        <taxon>Ascomycota</taxon>
        <taxon>Pezizomycotina</taxon>
        <taxon>Eurotiomycetes</taxon>
        <taxon>Eurotiomycetidae</taxon>
        <taxon>Eurotiales</taxon>
        <taxon>Aspergillaceae</taxon>
        <taxon>Aspergillus</taxon>
        <taxon>Aspergillus subgen. Circumdati</taxon>
    </lineage>
</organism>
<dbReference type="GO" id="GO:0032259">
    <property type="term" value="P:methylation"/>
    <property type="evidence" value="ECO:0007669"/>
    <property type="project" value="UniProtKB-KW"/>
</dbReference>
<proteinExistence type="predicted"/>
<gene>
    <name evidence="1" type="ORF">P170DRAFT_7018</name>
</gene>
<dbReference type="Proteomes" id="UP000234275">
    <property type="component" value="Unassembled WGS sequence"/>
</dbReference>